<dbReference type="InterPro" id="IPR042935">
    <property type="entry name" value="Tad1"/>
</dbReference>
<feature type="compositionally biased region" description="Polar residues" evidence="1">
    <location>
        <begin position="117"/>
        <end position="127"/>
    </location>
</feature>
<feature type="compositionally biased region" description="Polar residues" evidence="1">
    <location>
        <begin position="345"/>
        <end position="355"/>
    </location>
</feature>
<dbReference type="EMBL" id="BLKI01000011">
    <property type="protein sequence ID" value="GFF68990.1"/>
    <property type="molecule type" value="Genomic_DNA"/>
</dbReference>
<feature type="region of interest" description="Disordered" evidence="1">
    <location>
        <begin position="342"/>
        <end position="361"/>
    </location>
</feature>
<dbReference type="Pfam" id="PF02137">
    <property type="entry name" value="A_deamin"/>
    <property type="match status" value="1"/>
</dbReference>
<sequence length="536" mass="58099">MDCLTAESSLPSRIASLVHAHFDGLPVRSKPTIYPDGSREWIPMSGIVVVKGESTVFEKLTCVAVTTGAKCLPASQVSKGRGLVLHDWHAEVLALRSFNYWLLSECHSLLAQEQHARSSSSANTPGAASSPFIRRRKPTETSNTAQSEPAPAWSPFELQPDIEIYMYCTCAPCGDASMELCMAAQDDPSPWEVIAPGPERTESPRPGAGPELLDGRGYFSRLGVVRRKPARADAEATLSKSCSDKLALRQVSSLLSYEASLLVAPTRNAYIEGLILPEEEISRVGFERCFSATGRMKTLNERSWPARDGSVGQYGYGFYPFRVLSVPNDLIEAIWPFRKPKPTSAEATTQAQTPPKKNKPGNVSAVWVAAPSLPHPCPIASENGSKSLPVLRGSRTGLYETIINGVKQGNRAASVTPRGASALSRAKLWGLLRDMVRSSCSGDCTLEVVDGEIGLHAGNVPEAGSSLQDTALCQLIAASTYEQFKKTPVALTPSVKARKDAIREAKEALKGWIRNEDDEQWGLDVLVDPKKRKALN</sequence>
<gene>
    <name evidence="3" type="ORF">IFM60648_02787</name>
</gene>
<proteinExistence type="predicted"/>
<comment type="caution">
    <text evidence="3">The sequence shown here is derived from an EMBL/GenBank/DDBJ whole genome shotgun (WGS) entry which is preliminary data.</text>
</comment>
<dbReference type="PANTHER" id="PTHR47803">
    <property type="entry name" value="TRNA-SPECIFIC ADENOSINE DEAMINASE 1"/>
    <property type="match status" value="1"/>
</dbReference>
<evidence type="ECO:0000313" key="3">
    <source>
        <dbReference type="EMBL" id="GFF68990.1"/>
    </source>
</evidence>
<feature type="domain" description="A to I editase" evidence="2">
    <location>
        <begin position="64"/>
        <end position="395"/>
    </location>
</feature>
<dbReference type="InterPro" id="IPR002466">
    <property type="entry name" value="A_deamin"/>
</dbReference>
<organism evidence="3 4">
    <name type="scientific">Aspergillus lentulus</name>
    <dbReference type="NCBI Taxonomy" id="293939"/>
    <lineage>
        <taxon>Eukaryota</taxon>
        <taxon>Fungi</taxon>
        <taxon>Dikarya</taxon>
        <taxon>Ascomycota</taxon>
        <taxon>Pezizomycotina</taxon>
        <taxon>Eurotiomycetes</taxon>
        <taxon>Eurotiomycetidae</taxon>
        <taxon>Eurotiales</taxon>
        <taxon>Aspergillaceae</taxon>
        <taxon>Aspergillus</taxon>
        <taxon>Aspergillus subgen. Fumigati</taxon>
    </lineage>
</organism>
<evidence type="ECO:0000313" key="4">
    <source>
        <dbReference type="Proteomes" id="UP000465220"/>
    </source>
</evidence>
<dbReference type="PANTHER" id="PTHR47803:SF1">
    <property type="entry name" value="TRNA-SPECIFIC ADENOSINE DEAMINASE 1"/>
    <property type="match status" value="1"/>
</dbReference>
<feature type="region of interest" description="Disordered" evidence="1">
    <location>
        <begin position="117"/>
        <end position="154"/>
    </location>
</feature>
<dbReference type="Proteomes" id="UP000465220">
    <property type="component" value="Unassembled WGS sequence"/>
</dbReference>
<evidence type="ECO:0000259" key="2">
    <source>
        <dbReference type="PROSITE" id="PS50141"/>
    </source>
</evidence>
<evidence type="ECO:0000256" key="1">
    <source>
        <dbReference type="SAM" id="MobiDB-lite"/>
    </source>
</evidence>
<name>A0ABQ0ZYI9_ASPLE</name>
<protein>
    <recommendedName>
        <fullName evidence="2">A to I editase domain-containing protein</fullName>
    </recommendedName>
</protein>
<dbReference type="PROSITE" id="PS50141">
    <property type="entry name" value="A_DEAMIN_EDITASE"/>
    <property type="match status" value="1"/>
</dbReference>
<keyword evidence="4" id="KW-1185">Reference proteome</keyword>
<dbReference type="SMART" id="SM00552">
    <property type="entry name" value="ADEAMc"/>
    <property type="match status" value="1"/>
</dbReference>
<accession>A0ABQ0ZYI9</accession>
<reference evidence="3 4" key="1">
    <citation type="submission" date="2020-01" db="EMBL/GenBank/DDBJ databases">
        <title>Draft genome sequence of Aspergillus lentulus IFM 60648.</title>
        <authorList>
            <person name="Takahashi H."/>
            <person name="Yaguchi T."/>
        </authorList>
    </citation>
    <scope>NUCLEOTIDE SEQUENCE [LARGE SCALE GENOMIC DNA]</scope>
    <source>
        <strain evidence="3 4">IFM 60648</strain>
    </source>
</reference>